<dbReference type="AlphaFoldDB" id="A0A0V0TUE0"/>
<evidence type="ECO:0000313" key="2">
    <source>
        <dbReference type="Proteomes" id="UP000055048"/>
    </source>
</evidence>
<dbReference type="Proteomes" id="UP000055048">
    <property type="component" value="Unassembled WGS sequence"/>
</dbReference>
<protein>
    <submittedName>
        <fullName evidence="1">Uncharacterized protein</fullName>
    </submittedName>
</protein>
<comment type="caution">
    <text evidence="1">The sequence shown here is derived from an EMBL/GenBank/DDBJ whole genome shotgun (WGS) entry which is preliminary data.</text>
</comment>
<organism evidence="1 2">
    <name type="scientific">Trichinella murrelli</name>
    <dbReference type="NCBI Taxonomy" id="144512"/>
    <lineage>
        <taxon>Eukaryota</taxon>
        <taxon>Metazoa</taxon>
        <taxon>Ecdysozoa</taxon>
        <taxon>Nematoda</taxon>
        <taxon>Enoplea</taxon>
        <taxon>Dorylaimia</taxon>
        <taxon>Trichinellida</taxon>
        <taxon>Trichinellidae</taxon>
        <taxon>Trichinella</taxon>
    </lineage>
</organism>
<dbReference type="STRING" id="144512.A0A0V0TUE0"/>
<evidence type="ECO:0000313" key="1">
    <source>
        <dbReference type="EMBL" id="KRX42630.1"/>
    </source>
</evidence>
<dbReference type="OrthoDB" id="7444419at2759"/>
<keyword evidence="2" id="KW-1185">Reference proteome</keyword>
<sequence>MFRTEQLRYCSPEPAEPNFRLTKSLRCLTTHGKVPACTAERMGPRGVIRVWQRGRPAEVPVFCSAAGGQAESQRLGGGEHGNYVVASCLFDSGSEGSPRAATGKGRLPAVTRRRVWPSSVKTPRENIGYPAGLRKDPETCRRPTELVAIGRYPAAVPAERRNDHDHYFKFARGYVRRGQTGGPVAVETLFIWVVCGRTSPLSTGKLASPLTKIEDSADATLRKFWEIEALGFTPEEDVSAMDEEALKKFEETLTFEASSYGGGAAPEKTPSVEHRLHVCHTTISREWWVEQAPEYFLSKRTWYLLHHAVNQGGGDGRKCRILFNSSSCC</sequence>
<dbReference type="EMBL" id="JYDJ01000139">
    <property type="protein sequence ID" value="KRX42630.1"/>
    <property type="molecule type" value="Genomic_DNA"/>
</dbReference>
<gene>
    <name evidence="1" type="ORF">T05_10164</name>
</gene>
<name>A0A0V0TUE0_9BILA</name>
<proteinExistence type="predicted"/>
<accession>A0A0V0TUE0</accession>
<reference evidence="1 2" key="1">
    <citation type="submission" date="2015-01" db="EMBL/GenBank/DDBJ databases">
        <title>Evolution of Trichinella species and genotypes.</title>
        <authorList>
            <person name="Korhonen P.K."/>
            <person name="Edoardo P."/>
            <person name="Giuseppe L.R."/>
            <person name="Gasser R.B."/>
        </authorList>
    </citation>
    <scope>NUCLEOTIDE SEQUENCE [LARGE SCALE GENOMIC DNA]</scope>
    <source>
        <strain evidence="1">ISS417</strain>
    </source>
</reference>